<feature type="domain" description="Polysaccharide biosynthesis protein CapD-like" evidence="2">
    <location>
        <begin position="42"/>
        <end position="320"/>
    </location>
</feature>
<dbReference type="InterPro" id="IPR003869">
    <property type="entry name" value="Polysac_CapD-like"/>
</dbReference>
<organism evidence="3 4">
    <name type="scientific">Actinomycetospora atypica</name>
    <dbReference type="NCBI Taxonomy" id="1290095"/>
    <lineage>
        <taxon>Bacteria</taxon>
        <taxon>Bacillati</taxon>
        <taxon>Actinomycetota</taxon>
        <taxon>Actinomycetes</taxon>
        <taxon>Pseudonocardiales</taxon>
        <taxon>Pseudonocardiaceae</taxon>
        <taxon>Actinomycetospora</taxon>
    </lineage>
</organism>
<evidence type="ECO:0000256" key="1">
    <source>
        <dbReference type="ARBA" id="ARBA00007430"/>
    </source>
</evidence>
<dbReference type="Proteomes" id="UP001595947">
    <property type="component" value="Unassembled WGS sequence"/>
</dbReference>
<reference evidence="4" key="1">
    <citation type="journal article" date="2019" name="Int. J. Syst. Evol. Microbiol.">
        <title>The Global Catalogue of Microorganisms (GCM) 10K type strain sequencing project: providing services to taxonomists for standard genome sequencing and annotation.</title>
        <authorList>
            <consortium name="The Broad Institute Genomics Platform"/>
            <consortium name="The Broad Institute Genome Sequencing Center for Infectious Disease"/>
            <person name="Wu L."/>
            <person name="Ma J."/>
        </authorList>
    </citation>
    <scope>NUCLEOTIDE SEQUENCE [LARGE SCALE GENOMIC DNA]</scope>
    <source>
        <strain evidence="4">CGMCC 4.7093</strain>
    </source>
</reference>
<evidence type="ECO:0000313" key="4">
    <source>
        <dbReference type="Proteomes" id="UP001595947"/>
    </source>
</evidence>
<dbReference type="EMBL" id="JBHSIV010000004">
    <property type="protein sequence ID" value="MFC5061556.1"/>
    <property type="molecule type" value="Genomic_DNA"/>
</dbReference>
<dbReference type="SUPFAM" id="SSF51735">
    <property type="entry name" value="NAD(P)-binding Rossmann-fold domains"/>
    <property type="match status" value="1"/>
</dbReference>
<name>A0ABV9YM42_9PSEU</name>
<dbReference type="InterPro" id="IPR036291">
    <property type="entry name" value="NAD(P)-bd_dom_sf"/>
</dbReference>
<dbReference type="CDD" id="cd05237">
    <property type="entry name" value="UDP_invert_4-6DH_SDR_e"/>
    <property type="match status" value="1"/>
</dbReference>
<keyword evidence="4" id="KW-1185">Reference proteome</keyword>
<dbReference type="RefSeq" id="WP_378034910.1">
    <property type="nucleotide sequence ID" value="NZ_JBHSIV010000004.1"/>
</dbReference>
<dbReference type="PANTHER" id="PTHR43318:SF1">
    <property type="entry name" value="POLYSACCHARIDE BIOSYNTHESIS PROTEIN EPSC-RELATED"/>
    <property type="match status" value="1"/>
</dbReference>
<comment type="caution">
    <text evidence="3">The sequence shown here is derived from an EMBL/GenBank/DDBJ whole genome shotgun (WGS) entry which is preliminary data.</text>
</comment>
<comment type="similarity">
    <text evidence="1">Belongs to the polysaccharide synthase family.</text>
</comment>
<evidence type="ECO:0000259" key="2">
    <source>
        <dbReference type="Pfam" id="PF02719"/>
    </source>
</evidence>
<proteinExistence type="inferred from homology"/>
<protein>
    <submittedName>
        <fullName evidence="3">Polysaccharide biosynthesis protein</fullName>
    </submittedName>
</protein>
<dbReference type="Pfam" id="PF02719">
    <property type="entry name" value="Polysacc_synt_2"/>
    <property type="match status" value="1"/>
</dbReference>
<sequence length="370" mass="39178">MSAVRKPRARQGLLGLASALLGRESEIVYGVEARAMIEGRTVLVTGAGGSIGSELVRQVRTLAPTHLYLVDHDEGALHALQLELTGHGLLTDPHVVLADVRNGSTMHRLMRKLRPDVVFHAAAHKHLPLLERFPSEAVKANVAGTHNVVAAATAAGAGLVVNVSTDKAADPTSVLGATKKIAEEVAAAYSSLQTRVASVRFGNVLGSRGSFLQSLDYQVTAGLPITITDPAVTRYFMTIPEAAALVIEAAVLARAGETYVLDMGEPVAIVDLVQRYLATTGTDAEIVFTGLRPGEKLREKLVDNSVEVVSTTAHPRITRIDRSHDGLPDILDEVVALCENATTIDPDEVLDQLWTLADGISTPAPVLAVA</sequence>
<accession>A0ABV9YM42</accession>
<evidence type="ECO:0000313" key="3">
    <source>
        <dbReference type="EMBL" id="MFC5061556.1"/>
    </source>
</evidence>
<gene>
    <name evidence="3" type="ORF">ACFPBZ_05015</name>
</gene>
<dbReference type="InterPro" id="IPR051203">
    <property type="entry name" value="Polysaccharide_Synthase-Rel"/>
</dbReference>
<dbReference type="Gene3D" id="3.40.50.720">
    <property type="entry name" value="NAD(P)-binding Rossmann-like Domain"/>
    <property type="match status" value="1"/>
</dbReference>
<dbReference type="PANTHER" id="PTHR43318">
    <property type="entry name" value="UDP-N-ACETYLGLUCOSAMINE 4,6-DEHYDRATASE"/>
    <property type="match status" value="1"/>
</dbReference>